<dbReference type="EMBL" id="MU274912">
    <property type="protein sequence ID" value="KAI0088779.1"/>
    <property type="molecule type" value="Genomic_DNA"/>
</dbReference>
<sequence>MRYGATRKVDDIHYAVAVAQLVSNATPFYHSSKPEALHMVGVALQTRFEHLGKLRDLDTVITVQRVAAELTLDGDPLKAASLSSLGSAQKDRFQRFGDTKDLEMAVSNLRRAVDLTPHGDPGRLSRLNNYSISLHTLFRRLGNLADLDASIAGMKEVVRLTPDGDPEKPSRLSNLGLAQRARSGRIGTLDDLKESVVNLTHAANLTPDTDPDKPSILNNLSIALQTNFERFGALEDADGAISAMQKAVELTPDHHPTKPALSSNLAVVLKARFARLGTIDDLQEAITAMKRGVDTTPDGHPDKPTWLSNLGDALRAKYNHLGALEDLETAISYQNKAVKLLPRGNAEEHGRLATLGLMYYARFLRLHVQRDLDMAIEIFERAVSLTPDGHPEKPSRFGNLGIAQYARFERLGTIEDLEKAITHHSETVRLVPDGHQDRPAHLNNHGIALLARFQRTGILADLEKAAASLALAVKLTSDGDPEKPSRLNNLAITHRERYRRLEKREDIDASISVLHRAIELTPEEHPMRVMLLANTGKIYFTRLSSPYSKPHDSVVAINFLSSALTAKSGNPFIKLEVGRILIRILSTPGLPQTTTAVTLELYQLVLDLVPEIVWLGHDVNQRYKELTNLGTLANHAAAAAIAAGQYARAIGWLESGRSIVWSQILRLRSPLDDLRNRHPKLAVRLDRVTQALRQGTSAGAVDGVLHESQATPDSNPQSQYSIAIEYDNLIAEIRGLRGFEDFMRPKPFSQLTSVSSSGHVVVVNIDESRCDALILHGAGDVVHVPLSSFSFERAEALRKMLREMLGTLHLLERRRDMPGDIELEEKEERGGRTGRYDKTAMYDVLAELWRDMVKPVLDEIIKLASSCNDKTLPRIIWCPTGPLVFLPLHAAGIYRDKGSQESVLDFAVSSYTPTLEALLRAPSRQIPSGESAGTSRKDGSRKILVVSHPGTPGTMSHIPNTEVEAQLIHTIFPSSTSIISGDKSTVDVVLKAMATHDWIHLACHGVQNSQDPIQSAFALYDGPLKLSMLMDTELVNAELAVLSACQTATGDKNLSEEAVHLAAAMLNVGFKSVIGTMWSISDNTAPRVARAFYEALREQVANKEMLQPAYALHGAIQKIRHREELHRWVPFVHFGL</sequence>
<comment type="caution">
    <text evidence="1">The sequence shown here is derived from an EMBL/GenBank/DDBJ whole genome shotgun (WGS) entry which is preliminary data.</text>
</comment>
<evidence type="ECO:0000313" key="2">
    <source>
        <dbReference type="Proteomes" id="UP001055072"/>
    </source>
</evidence>
<organism evidence="1 2">
    <name type="scientific">Irpex rosettiformis</name>
    <dbReference type="NCBI Taxonomy" id="378272"/>
    <lineage>
        <taxon>Eukaryota</taxon>
        <taxon>Fungi</taxon>
        <taxon>Dikarya</taxon>
        <taxon>Basidiomycota</taxon>
        <taxon>Agaricomycotina</taxon>
        <taxon>Agaricomycetes</taxon>
        <taxon>Polyporales</taxon>
        <taxon>Irpicaceae</taxon>
        <taxon>Irpex</taxon>
    </lineage>
</organism>
<proteinExistence type="predicted"/>
<protein>
    <submittedName>
        <fullName evidence="1">CHAT domain-containing protein</fullName>
    </submittedName>
</protein>
<dbReference type="Proteomes" id="UP001055072">
    <property type="component" value="Unassembled WGS sequence"/>
</dbReference>
<gene>
    <name evidence="1" type="ORF">BDY19DRAFT_993615</name>
</gene>
<name>A0ACB8U3V9_9APHY</name>
<reference evidence="1" key="1">
    <citation type="journal article" date="2021" name="Environ. Microbiol.">
        <title>Gene family expansions and transcriptome signatures uncover fungal adaptations to wood decay.</title>
        <authorList>
            <person name="Hage H."/>
            <person name="Miyauchi S."/>
            <person name="Viragh M."/>
            <person name="Drula E."/>
            <person name="Min B."/>
            <person name="Chaduli D."/>
            <person name="Navarro D."/>
            <person name="Favel A."/>
            <person name="Norest M."/>
            <person name="Lesage-Meessen L."/>
            <person name="Balint B."/>
            <person name="Merenyi Z."/>
            <person name="de Eugenio L."/>
            <person name="Morin E."/>
            <person name="Martinez A.T."/>
            <person name="Baldrian P."/>
            <person name="Stursova M."/>
            <person name="Martinez M.J."/>
            <person name="Novotny C."/>
            <person name="Magnuson J.K."/>
            <person name="Spatafora J.W."/>
            <person name="Maurice S."/>
            <person name="Pangilinan J."/>
            <person name="Andreopoulos W."/>
            <person name="LaButti K."/>
            <person name="Hundley H."/>
            <person name="Na H."/>
            <person name="Kuo A."/>
            <person name="Barry K."/>
            <person name="Lipzen A."/>
            <person name="Henrissat B."/>
            <person name="Riley R."/>
            <person name="Ahrendt S."/>
            <person name="Nagy L.G."/>
            <person name="Grigoriev I.V."/>
            <person name="Martin F."/>
            <person name="Rosso M.N."/>
        </authorList>
    </citation>
    <scope>NUCLEOTIDE SEQUENCE</scope>
    <source>
        <strain evidence="1">CBS 384.51</strain>
    </source>
</reference>
<accession>A0ACB8U3V9</accession>
<evidence type="ECO:0000313" key="1">
    <source>
        <dbReference type="EMBL" id="KAI0088779.1"/>
    </source>
</evidence>
<keyword evidence="2" id="KW-1185">Reference proteome</keyword>